<dbReference type="AlphaFoldDB" id="A0A388TH75"/>
<dbReference type="InterPro" id="IPR028896">
    <property type="entry name" value="GcvT/YgfZ/DmdA"/>
</dbReference>
<dbReference type="GO" id="GO:0008483">
    <property type="term" value="F:transaminase activity"/>
    <property type="evidence" value="ECO:0007669"/>
    <property type="project" value="UniProtKB-KW"/>
</dbReference>
<dbReference type="PANTHER" id="PTHR43757">
    <property type="entry name" value="AMINOMETHYLTRANSFERASE"/>
    <property type="match status" value="1"/>
</dbReference>
<evidence type="ECO:0000256" key="8">
    <source>
        <dbReference type="SAM" id="MobiDB-lite"/>
    </source>
</evidence>
<dbReference type="InterPro" id="IPR006222">
    <property type="entry name" value="GCVT_N"/>
</dbReference>
<evidence type="ECO:0000259" key="9">
    <source>
        <dbReference type="Pfam" id="PF01571"/>
    </source>
</evidence>
<feature type="domain" description="Aminomethyltransferase C-terminal" evidence="10">
    <location>
        <begin position="246"/>
        <end position="319"/>
    </location>
</feature>
<evidence type="ECO:0000256" key="6">
    <source>
        <dbReference type="ARBA" id="ARBA00047665"/>
    </source>
</evidence>
<feature type="compositionally biased region" description="Basic and acidic residues" evidence="8">
    <location>
        <begin position="330"/>
        <end position="341"/>
    </location>
</feature>
<evidence type="ECO:0000256" key="4">
    <source>
        <dbReference type="ARBA" id="ARBA00022679"/>
    </source>
</evidence>
<dbReference type="SUPFAM" id="SSF103025">
    <property type="entry name" value="Folate-binding domain"/>
    <property type="match status" value="1"/>
</dbReference>
<accession>A0A388TH75</accession>
<evidence type="ECO:0000313" key="11">
    <source>
        <dbReference type="EMBL" id="GBR75632.1"/>
    </source>
</evidence>
<evidence type="ECO:0000256" key="3">
    <source>
        <dbReference type="ARBA" id="ARBA00022576"/>
    </source>
</evidence>
<dbReference type="Pfam" id="PF08669">
    <property type="entry name" value="GCV_T_C"/>
    <property type="match status" value="1"/>
</dbReference>
<dbReference type="Gene3D" id="3.30.70.1400">
    <property type="entry name" value="Aminomethyltransferase beta-barrel domains"/>
    <property type="match status" value="1"/>
</dbReference>
<evidence type="ECO:0000256" key="7">
    <source>
        <dbReference type="PIRSR" id="PIRSR006487-1"/>
    </source>
</evidence>
<keyword evidence="12" id="KW-1185">Reference proteome</keyword>
<keyword evidence="4" id="KW-0808">Transferase</keyword>
<feature type="binding site" evidence="7">
    <location>
        <position position="190"/>
    </location>
    <ligand>
        <name>substrate</name>
    </ligand>
</feature>
<dbReference type="NCBIfam" id="TIGR00528">
    <property type="entry name" value="gcvT"/>
    <property type="match status" value="1"/>
</dbReference>
<dbReference type="InterPro" id="IPR013977">
    <property type="entry name" value="GcvT_C"/>
</dbReference>
<gene>
    <name evidence="11" type="primary">gcvH</name>
    <name evidence="11" type="ORF">NO2_0286</name>
</gene>
<dbReference type="Gene3D" id="2.40.30.110">
    <property type="entry name" value="Aminomethyltransferase beta-barrel domains"/>
    <property type="match status" value="1"/>
</dbReference>
<dbReference type="GO" id="GO:0005960">
    <property type="term" value="C:glycine cleavage complex"/>
    <property type="evidence" value="ECO:0007669"/>
    <property type="project" value="InterPro"/>
</dbReference>
<comment type="similarity">
    <text evidence="1">Belongs to the GcvT family.</text>
</comment>
<dbReference type="InterPro" id="IPR029043">
    <property type="entry name" value="GcvT/YgfZ_C"/>
</dbReference>
<comment type="caution">
    <text evidence="11">The sequence shown here is derived from an EMBL/GenBank/DDBJ whole genome shotgun (WGS) entry which is preliminary data.</text>
</comment>
<dbReference type="SUPFAM" id="SSF101790">
    <property type="entry name" value="Aminomethyltransferase beta-barrel domain"/>
    <property type="match status" value="1"/>
</dbReference>
<comment type="catalytic activity">
    <reaction evidence="6">
        <text>N(6)-[(R)-S(8)-aminomethyldihydrolipoyl]-L-lysyl-[protein] + (6S)-5,6,7,8-tetrahydrofolate = N(6)-[(R)-dihydrolipoyl]-L-lysyl-[protein] + (6R)-5,10-methylene-5,6,7,8-tetrahydrofolate + NH4(+)</text>
        <dbReference type="Rhea" id="RHEA:16945"/>
        <dbReference type="Rhea" id="RHEA-COMP:10475"/>
        <dbReference type="Rhea" id="RHEA-COMP:10492"/>
        <dbReference type="ChEBI" id="CHEBI:15636"/>
        <dbReference type="ChEBI" id="CHEBI:28938"/>
        <dbReference type="ChEBI" id="CHEBI:57453"/>
        <dbReference type="ChEBI" id="CHEBI:83100"/>
        <dbReference type="ChEBI" id="CHEBI:83143"/>
        <dbReference type="EC" id="2.1.2.10"/>
    </reaction>
</comment>
<dbReference type="PANTHER" id="PTHR43757:SF2">
    <property type="entry name" value="AMINOMETHYLTRANSFERASE, MITOCHONDRIAL"/>
    <property type="match status" value="1"/>
</dbReference>
<dbReference type="Proteomes" id="UP000275925">
    <property type="component" value="Unassembled WGS sequence"/>
</dbReference>
<evidence type="ECO:0000256" key="5">
    <source>
        <dbReference type="ARBA" id="ARBA00031395"/>
    </source>
</evidence>
<protein>
    <recommendedName>
        <fullName evidence="2">aminomethyltransferase</fullName>
        <ecNumber evidence="2">2.1.2.10</ecNumber>
    </recommendedName>
    <alternativeName>
        <fullName evidence="5">Glycine cleavage system T protein</fullName>
    </alternativeName>
</protein>
<dbReference type="EMBL" id="BGZO01000005">
    <property type="protein sequence ID" value="GBR75632.1"/>
    <property type="molecule type" value="Genomic_DNA"/>
</dbReference>
<reference evidence="11 12" key="1">
    <citation type="journal article" date="2019" name="ISME J.">
        <title>Genome analyses of uncultured TG2/ZB3 bacteria in 'Margulisbacteria' specifically attached to ectosymbiotic spirochetes of protists in the termite gut.</title>
        <authorList>
            <person name="Utami Y.D."/>
            <person name="Kuwahara H."/>
            <person name="Igai K."/>
            <person name="Murakami T."/>
            <person name="Sugaya K."/>
            <person name="Morikawa T."/>
            <person name="Nagura Y."/>
            <person name="Yuki M."/>
            <person name="Deevong P."/>
            <person name="Inoue T."/>
            <person name="Kihara K."/>
            <person name="Lo N."/>
            <person name="Yamada A."/>
            <person name="Ohkuma M."/>
            <person name="Hongoh Y."/>
        </authorList>
    </citation>
    <scope>NUCLEOTIDE SEQUENCE [LARGE SCALE GENOMIC DNA]</scope>
    <source>
        <strain evidence="11">NkOx7-02</strain>
    </source>
</reference>
<feature type="domain" description="GCVT N-terminal" evidence="9">
    <location>
        <begin position="6"/>
        <end position="240"/>
    </location>
</feature>
<dbReference type="Pfam" id="PF01571">
    <property type="entry name" value="GCV_T"/>
    <property type="match status" value="1"/>
</dbReference>
<sequence length="350" mass="39252">MKHTPLYPEHLKLGAKMVEFAGWAMPLQYKSLLEEHKAVRARAGMFDAGHMGVVKFLSAEKLLSAQRRILTRFVDDLAVGQIRYNRIRNAQDGIVDDILVYRDYEHYLGVFNAANTDKDIRHLAENFGVECELLGLHIIAVQGPGAEEIVQRHTEEDLGKLKYYTFIPLEFQGFDVLAAKTGYTGERGFELLTPAENCAAVWRVLWQDGVVPCGLGARDTLRIEAGMPLYGQELRETWTSDQSDGIVGLKILDKFGVPRQGYQVYDDRERLIGEITSGTFSPTLNEPVAMAYLEKQDPVVFVKIRDKMARAQIVSLPFYSKVRKTGQAAETREASVPERGQDGPCACGHD</sequence>
<evidence type="ECO:0000256" key="1">
    <source>
        <dbReference type="ARBA" id="ARBA00008609"/>
    </source>
</evidence>
<dbReference type="PIRSF" id="PIRSF006487">
    <property type="entry name" value="GcvT"/>
    <property type="match status" value="1"/>
</dbReference>
<keyword evidence="3" id="KW-0032">Aminotransferase</keyword>
<evidence type="ECO:0000256" key="2">
    <source>
        <dbReference type="ARBA" id="ARBA00012616"/>
    </source>
</evidence>
<feature type="region of interest" description="Disordered" evidence="8">
    <location>
        <begin position="327"/>
        <end position="350"/>
    </location>
</feature>
<evidence type="ECO:0000259" key="10">
    <source>
        <dbReference type="Pfam" id="PF08669"/>
    </source>
</evidence>
<dbReference type="Gene3D" id="3.30.1360.120">
    <property type="entry name" value="Probable tRNA modification gtpase trme, domain 1"/>
    <property type="match status" value="1"/>
</dbReference>
<name>A0A388TH75_9BACT</name>
<dbReference type="InterPro" id="IPR027266">
    <property type="entry name" value="TrmE/GcvT-like"/>
</dbReference>
<proteinExistence type="inferred from homology"/>
<dbReference type="InterPro" id="IPR006223">
    <property type="entry name" value="GcvT"/>
</dbReference>
<dbReference type="EC" id="2.1.2.10" evidence="2"/>
<evidence type="ECO:0000313" key="12">
    <source>
        <dbReference type="Proteomes" id="UP000275925"/>
    </source>
</evidence>
<organism evidence="11 12">
    <name type="scientific">Candidatus Termititenax persephonae</name>
    <dbReference type="NCBI Taxonomy" id="2218525"/>
    <lineage>
        <taxon>Bacteria</taxon>
        <taxon>Bacillati</taxon>
        <taxon>Candidatus Margulisiibacteriota</taxon>
        <taxon>Candidatus Termititenacia</taxon>
        <taxon>Candidatus Termititenacales</taxon>
        <taxon>Candidatus Termititenacaceae</taxon>
        <taxon>Candidatus Termititenax</taxon>
    </lineage>
</organism>
<dbReference type="GO" id="GO:0006546">
    <property type="term" value="P:glycine catabolic process"/>
    <property type="evidence" value="ECO:0007669"/>
    <property type="project" value="InterPro"/>
</dbReference>
<dbReference type="GO" id="GO:0004047">
    <property type="term" value="F:aminomethyltransferase activity"/>
    <property type="evidence" value="ECO:0007669"/>
    <property type="project" value="UniProtKB-EC"/>
</dbReference>